<keyword evidence="1" id="KW-0472">Membrane</keyword>
<feature type="transmembrane region" description="Helical" evidence="1">
    <location>
        <begin position="70"/>
        <end position="93"/>
    </location>
</feature>
<accession>A0A6S6UK43</accession>
<evidence type="ECO:0000313" key="2">
    <source>
        <dbReference type="EMBL" id="CAA6829322.1"/>
    </source>
</evidence>
<name>A0A6S6UK43_9BACT</name>
<organism evidence="2">
    <name type="scientific">uncultured Aureispira sp</name>
    <dbReference type="NCBI Taxonomy" id="1331704"/>
    <lineage>
        <taxon>Bacteria</taxon>
        <taxon>Pseudomonadati</taxon>
        <taxon>Bacteroidota</taxon>
        <taxon>Saprospiria</taxon>
        <taxon>Saprospirales</taxon>
        <taxon>Saprospiraceae</taxon>
        <taxon>Aureispira</taxon>
        <taxon>environmental samples</taxon>
    </lineage>
</organism>
<protein>
    <submittedName>
        <fullName evidence="2">Uncharacterized protein</fullName>
    </submittedName>
</protein>
<keyword evidence="1" id="KW-0812">Transmembrane</keyword>
<proteinExistence type="predicted"/>
<gene>
    <name evidence="2" type="ORF">HELGO_WM24202</name>
</gene>
<reference evidence="2" key="1">
    <citation type="submission" date="2020-01" db="EMBL/GenBank/DDBJ databases">
        <authorList>
            <person name="Meier V. D."/>
            <person name="Meier V D."/>
        </authorList>
    </citation>
    <scope>NUCLEOTIDE SEQUENCE</scope>
    <source>
        <strain evidence="2">HLG_WM_MAG_10</strain>
    </source>
</reference>
<dbReference type="AlphaFoldDB" id="A0A6S6UK43"/>
<feature type="transmembrane region" description="Helical" evidence="1">
    <location>
        <begin position="12"/>
        <end position="33"/>
    </location>
</feature>
<feature type="non-terminal residue" evidence="2">
    <location>
        <position position="127"/>
    </location>
</feature>
<sequence length="127" mass="14869">MNRPTKEIYHSDLVFQGLFYFPMMCSYLIGIIIEPGALMLGLFIQFFVGVIQVLSGLFHSIRYKDKEHQYYLGVAIACLALLFVGKMFLGMIYFWGEEALIVLFLFIIPVGIATWYYRLTWRAYKRV</sequence>
<evidence type="ECO:0000256" key="1">
    <source>
        <dbReference type="SAM" id="Phobius"/>
    </source>
</evidence>
<feature type="transmembrane region" description="Helical" evidence="1">
    <location>
        <begin position="99"/>
        <end position="117"/>
    </location>
</feature>
<keyword evidence="1" id="KW-1133">Transmembrane helix</keyword>
<dbReference type="EMBL" id="CACVAQ010000481">
    <property type="protein sequence ID" value="CAA6829322.1"/>
    <property type="molecule type" value="Genomic_DNA"/>
</dbReference>
<feature type="transmembrane region" description="Helical" evidence="1">
    <location>
        <begin position="39"/>
        <end position="58"/>
    </location>
</feature>